<feature type="region of interest" description="Disordered" evidence="1">
    <location>
        <begin position="47"/>
        <end position="81"/>
    </location>
</feature>
<reference evidence="2" key="1">
    <citation type="submission" date="2021-02" db="EMBL/GenBank/DDBJ databases">
        <authorList>
            <person name="Nowell W R."/>
        </authorList>
    </citation>
    <scope>NUCLEOTIDE SEQUENCE</scope>
</reference>
<comment type="caution">
    <text evidence="2">The sequence shown here is derived from an EMBL/GenBank/DDBJ whole genome shotgun (WGS) entry which is preliminary data.</text>
</comment>
<feature type="non-terminal residue" evidence="2">
    <location>
        <position position="1"/>
    </location>
</feature>
<evidence type="ECO:0000256" key="1">
    <source>
        <dbReference type="SAM" id="MobiDB-lite"/>
    </source>
</evidence>
<protein>
    <submittedName>
        <fullName evidence="2">Uncharacterized protein</fullName>
    </submittedName>
</protein>
<proteinExistence type="predicted"/>
<dbReference type="AlphaFoldDB" id="A0A8S3HM23"/>
<evidence type="ECO:0000313" key="2">
    <source>
        <dbReference type="EMBL" id="CAF5185325.1"/>
    </source>
</evidence>
<gene>
    <name evidence="2" type="ORF">GIL414_LOCUS70784</name>
</gene>
<organism evidence="2 3">
    <name type="scientific">Rotaria magnacalcarata</name>
    <dbReference type="NCBI Taxonomy" id="392030"/>
    <lineage>
        <taxon>Eukaryota</taxon>
        <taxon>Metazoa</taxon>
        <taxon>Spiralia</taxon>
        <taxon>Gnathifera</taxon>
        <taxon>Rotifera</taxon>
        <taxon>Eurotatoria</taxon>
        <taxon>Bdelloidea</taxon>
        <taxon>Philodinida</taxon>
        <taxon>Philodinidae</taxon>
        <taxon>Rotaria</taxon>
    </lineage>
</organism>
<dbReference type="Proteomes" id="UP000681720">
    <property type="component" value="Unassembled WGS sequence"/>
</dbReference>
<accession>A0A8S3HM23</accession>
<name>A0A8S3HM23_9BILA</name>
<sequence length="81" mass="9037">DENVILLQLDFPSRTTRDYEGPMVSPMIQAAIENAMKDEEHIELDANTIMSKKGTKKKKSNPNNGGYGDIQIGRGMNSARR</sequence>
<evidence type="ECO:0000313" key="3">
    <source>
        <dbReference type="Proteomes" id="UP000681720"/>
    </source>
</evidence>
<dbReference type="EMBL" id="CAJOBJ010332975">
    <property type="protein sequence ID" value="CAF5185325.1"/>
    <property type="molecule type" value="Genomic_DNA"/>
</dbReference>